<evidence type="ECO:0000256" key="1">
    <source>
        <dbReference type="SAM" id="SignalP"/>
    </source>
</evidence>
<feature type="domain" description="Fe/B12 periplasmic-binding" evidence="2">
    <location>
        <begin position="37"/>
        <end position="300"/>
    </location>
</feature>
<dbReference type="Gene3D" id="3.40.50.1980">
    <property type="entry name" value="Nitrogenase molybdenum iron protein domain"/>
    <property type="match status" value="2"/>
</dbReference>
<evidence type="ECO:0000313" key="3">
    <source>
        <dbReference type="EMBL" id="SNB64947.1"/>
    </source>
</evidence>
<organism evidence="3 4">
    <name type="scientific">Rhodoblastus acidophilus</name>
    <name type="common">Rhodopseudomonas acidophila</name>
    <dbReference type="NCBI Taxonomy" id="1074"/>
    <lineage>
        <taxon>Bacteria</taxon>
        <taxon>Pseudomonadati</taxon>
        <taxon>Pseudomonadota</taxon>
        <taxon>Alphaproteobacteria</taxon>
        <taxon>Hyphomicrobiales</taxon>
        <taxon>Rhodoblastaceae</taxon>
        <taxon>Rhodoblastus</taxon>
    </lineage>
</organism>
<dbReference type="Proteomes" id="UP000198418">
    <property type="component" value="Unassembled WGS sequence"/>
</dbReference>
<evidence type="ECO:0000313" key="4">
    <source>
        <dbReference type="Proteomes" id="UP000198418"/>
    </source>
</evidence>
<dbReference type="InterPro" id="IPR002491">
    <property type="entry name" value="ABC_transptr_periplasmic_BD"/>
</dbReference>
<feature type="signal peptide" evidence="1">
    <location>
        <begin position="1"/>
        <end position="19"/>
    </location>
</feature>
<dbReference type="PROSITE" id="PS50983">
    <property type="entry name" value="FE_B12_PBP"/>
    <property type="match status" value="1"/>
</dbReference>
<accession>A0A212QYY6</accession>
<protein>
    <submittedName>
        <fullName evidence="3">Iron complex transport system substrate-binding protein</fullName>
    </submittedName>
</protein>
<name>A0A212QYY6_RHOAC</name>
<keyword evidence="1" id="KW-0732">Signal</keyword>
<dbReference type="EMBL" id="FYDG01000002">
    <property type="protein sequence ID" value="SNB64947.1"/>
    <property type="molecule type" value="Genomic_DNA"/>
</dbReference>
<sequence length="332" mass="36308">MIRPLCLALLLCVASGARAADIVDMSGRTVSVPDEIHSIYAMTHAMPLVVALAPDKLAGFASPRAMSPEALRLLPPDLARLPNLGGGPDANLEKLKDMKLDIALGWTSPGEQYPARQIERIGLPVVNIDVDRLDQYPATFRFLGKLLHREARGEALAAALEREMAEVKAAVADVKDKPRVYYAESLDGLTTQCDTSDRVEVISRAGGVNALHCESGAPFAANYPLGLERLLMLDPDVIVTRFPATAQDIRKDPRWARLKALRDNRVFAAPNGPFNWFDRPPSFLRALGARWLAGKLHPEAKLGDLRADARAFYALFFGVTPSEDDLDRLLAP</sequence>
<reference evidence="4" key="1">
    <citation type="submission" date="2017-06" db="EMBL/GenBank/DDBJ databases">
        <authorList>
            <person name="Varghese N."/>
            <person name="Submissions S."/>
        </authorList>
    </citation>
    <scope>NUCLEOTIDE SEQUENCE [LARGE SCALE GENOMIC DNA]</scope>
    <source>
        <strain evidence="4">DSM 137</strain>
    </source>
</reference>
<dbReference type="AlphaFoldDB" id="A0A212QYY6"/>
<dbReference type="Gene3D" id="1.20.58.2180">
    <property type="match status" value="1"/>
</dbReference>
<dbReference type="PANTHER" id="PTHR30535:SF34">
    <property type="entry name" value="MOLYBDATE-BINDING PROTEIN MOLA"/>
    <property type="match status" value="1"/>
</dbReference>
<dbReference type="OrthoDB" id="9775594at2"/>
<proteinExistence type="predicted"/>
<dbReference type="RefSeq" id="WP_088519663.1">
    <property type="nucleotide sequence ID" value="NZ_FYDG01000002.1"/>
</dbReference>
<dbReference type="InterPro" id="IPR050902">
    <property type="entry name" value="ABC_Transporter_SBP"/>
</dbReference>
<dbReference type="Pfam" id="PF01497">
    <property type="entry name" value="Peripla_BP_2"/>
    <property type="match status" value="1"/>
</dbReference>
<dbReference type="PANTHER" id="PTHR30535">
    <property type="entry name" value="VITAMIN B12-BINDING PROTEIN"/>
    <property type="match status" value="1"/>
</dbReference>
<evidence type="ECO:0000259" key="2">
    <source>
        <dbReference type="PROSITE" id="PS50983"/>
    </source>
</evidence>
<dbReference type="SUPFAM" id="SSF53807">
    <property type="entry name" value="Helical backbone' metal receptor"/>
    <property type="match status" value="1"/>
</dbReference>
<keyword evidence="4" id="KW-1185">Reference proteome</keyword>
<feature type="chain" id="PRO_5013279040" evidence="1">
    <location>
        <begin position="20"/>
        <end position="332"/>
    </location>
</feature>
<gene>
    <name evidence="3" type="ORF">SAMN06265338_102122</name>
</gene>